<evidence type="ECO:0008006" key="3">
    <source>
        <dbReference type="Google" id="ProtNLM"/>
    </source>
</evidence>
<reference evidence="1 2" key="1">
    <citation type="submission" date="2024-04" db="EMBL/GenBank/DDBJ databases">
        <title>Tritrichomonas musculus Genome.</title>
        <authorList>
            <person name="Alves-Ferreira E."/>
            <person name="Grigg M."/>
            <person name="Lorenzi H."/>
            <person name="Galac M."/>
        </authorList>
    </citation>
    <scope>NUCLEOTIDE SEQUENCE [LARGE SCALE GENOMIC DNA]</scope>
    <source>
        <strain evidence="1 2">EAF2021</strain>
    </source>
</reference>
<dbReference type="InterPro" id="IPR053139">
    <property type="entry name" value="Surface_bspA-like"/>
</dbReference>
<dbReference type="PANTHER" id="PTHR45661:SF3">
    <property type="entry name" value="IG-LIKE DOMAIN-CONTAINING PROTEIN"/>
    <property type="match status" value="1"/>
</dbReference>
<dbReference type="Proteomes" id="UP001470230">
    <property type="component" value="Unassembled WGS sequence"/>
</dbReference>
<gene>
    <name evidence="1" type="ORF">M9Y10_014861</name>
</gene>
<evidence type="ECO:0000313" key="1">
    <source>
        <dbReference type="EMBL" id="KAK8896934.1"/>
    </source>
</evidence>
<organism evidence="1 2">
    <name type="scientific">Tritrichomonas musculus</name>
    <dbReference type="NCBI Taxonomy" id="1915356"/>
    <lineage>
        <taxon>Eukaryota</taxon>
        <taxon>Metamonada</taxon>
        <taxon>Parabasalia</taxon>
        <taxon>Tritrichomonadida</taxon>
        <taxon>Tritrichomonadidae</taxon>
        <taxon>Tritrichomonas</taxon>
    </lineage>
</organism>
<keyword evidence="2" id="KW-1185">Reference proteome</keyword>
<dbReference type="Pfam" id="PF13306">
    <property type="entry name" value="LRR_5"/>
    <property type="match status" value="5"/>
</dbReference>
<accession>A0ABR2L0N3</accession>
<dbReference type="InterPro" id="IPR032675">
    <property type="entry name" value="LRR_dom_sf"/>
</dbReference>
<dbReference type="InterPro" id="IPR026906">
    <property type="entry name" value="LRR_5"/>
</dbReference>
<name>A0ABR2L0N3_9EUKA</name>
<dbReference type="Gene3D" id="3.80.10.10">
    <property type="entry name" value="Ribonuclease Inhibitor"/>
    <property type="match status" value="7"/>
</dbReference>
<evidence type="ECO:0000313" key="2">
    <source>
        <dbReference type="Proteomes" id="UP001470230"/>
    </source>
</evidence>
<comment type="caution">
    <text evidence="1">The sequence shown here is derived from an EMBL/GenBank/DDBJ whole genome shotgun (WGS) entry which is preliminary data.</text>
</comment>
<sequence length="1197" mass="136587">MDNALTVTLIFKFKQFKTNILDDILRQFPFDIFCSLFNSKQYQIQSNVSEEVFHSLCHYFSSRQIPIINSDNIGQYIQLNSEFNIQSIAELIESTKQSLDKHLLNISYLETQSNINNNEIEREISLELDTYIEKYHTELFRLPIQTLYNIFNHPNRVFTKHDLLYQLIIQYSQQNQDKNIFILINTIDWLQLSPENKKEIISSKDLHFDFFPTNFCNISDIEYNDLKRKFFKIVQRFQSSYTNDIISIIDIKDYKEALDYKVEQIKLDNELTAELDDAKMTAEIINFNSAKGQITIPRSVTFQSQNYTFKKIDRKLFNNNVTSIDFPDDSEIEKIEFKIYSINIIKNSVYRSSSRIESLTLPASICELEEGWCCELPNLKEIKVSPLNKNFKLIDNKLLIGKAMQDKEDFDILIFATRDIEEANIPNNIRHIQSFCFELCTKLTKVNFSEESQLKTVGIYAFYKSSILDIKLPPLVSTIGTYAFGSTPIQNILLSENVVEIGKYFISGCKNIENLHFSPDSKLKVIGEYSFSSSCILNDIVIPSSVCRIEEGAFSSVNTNSISIPHSVEYIGKSAFCRTTIKNESFCIPLYLATIESSTFNSFLIKEVVIPSRNNAFTDTLIKTIEIPPNVVNIKEHTFYNCLQLNEIIFPTESILQKIEKEAFHCTVIKSISFPASLSELEDDWHKKLNTLNEIKVSPLNKNFKVIDSKLLIGKINQKEKEDFDVLIYAICDIEEANIPNSIKNIKNSCFNSCKKLTKVNFGRESQIETIGNYAFSPTLIKSITIPSSVTVICSYAFSKCLQLEKVEILNDSHLKTIEKCAFEYTQIQSLLIPSSLISIGDGAFNECKKLEQIEIQPNSKLETIGNSAFSSTLIKSIKIPSSVTLIGESAFKKCSNLEQVEILHDSHLKTIEKYAFQYTKIQSILIPPSLISIGDGAFNDCKKLEQIEIQPNSKLETIGDSAFSYCSNLKKVEKLHESHIKNIGSSAFCNTQIESILIPSSLIKIGSYAFSGCRQLEQFIIQPNSILETIQSYAFYCTSVKSISIPSSVTIIRDCAFSSCSKLEKVEILPDSHLKKMYQSAFENTQIHNILIPSGLCVIESNTFNNCKNLCKIEFENNSHLHTIRKNAFSNTSINKIIIPSSIEVIEEKAFENCENLQSVEFSSFLNLKKVGADAFPKTLMKDFKFPPYVEVYQNL</sequence>
<proteinExistence type="predicted"/>
<dbReference type="EMBL" id="JAPFFF010000002">
    <property type="protein sequence ID" value="KAK8896934.1"/>
    <property type="molecule type" value="Genomic_DNA"/>
</dbReference>
<protein>
    <recommendedName>
        <fullName evidence="3">Surface antigen BspA-like</fullName>
    </recommendedName>
</protein>
<dbReference type="SUPFAM" id="SSF52058">
    <property type="entry name" value="L domain-like"/>
    <property type="match status" value="4"/>
</dbReference>
<dbReference type="PANTHER" id="PTHR45661">
    <property type="entry name" value="SURFACE ANTIGEN"/>
    <property type="match status" value="1"/>
</dbReference>